<dbReference type="GO" id="GO:0031083">
    <property type="term" value="C:BLOC-1 complex"/>
    <property type="evidence" value="ECO:0007669"/>
    <property type="project" value="InterPro"/>
</dbReference>
<evidence type="ECO:0000313" key="4">
    <source>
        <dbReference type="Proteomes" id="UP000554482"/>
    </source>
</evidence>
<comment type="similarity">
    <text evidence="1">Belongs to the BLOC1S1 family.</text>
</comment>
<evidence type="ECO:0000256" key="2">
    <source>
        <dbReference type="ARBA" id="ARBA00019577"/>
    </source>
</evidence>
<dbReference type="PANTHER" id="PTHR13073">
    <property type="entry name" value="BLOC-1 COMPLEX SUBUNIT 1"/>
    <property type="match status" value="1"/>
</dbReference>
<name>A0A7J6XC28_THATH</name>
<protein>
    <recommendedName>
        <fullName evidence="2">Biogenesis of lysosome-related organelles complex 1 subunit 1</fullName>
    </recommendedName>
</protein>
<evidence type="ECO:0000256" key="1">
    <source>
        <dbReference type="ARBA" id="ARBA00007133"/>
    </source>
</evidence>
<dbReference type="AlphaFoldDB" id="A0A7J6XC28"/>
<dbReference type="OrthoDB" id="20018at2759"/>
<dbReference type="GO" id="GO:0016197">
    <property type="term" value="P:endosomal transport"/>
    <property type="evidence" value="ECO:0007669"/>
    <property type="project" value="TreeGrafter"/>
</dbReference>
<proteinExistence type="inferred from homology"/>
<keyword evidence="4" id="KW-1185">Reference proteome</keyword>
<evidence type="ECO:0000313" key="3">
    <source>
        <dbReference type="EMBL" id="KAF5207189.1"/>
    </source>
</evidence>
<reference evidence="3 4" key="1">
    <citation type="submission" date="2020-06" db="EMBL/GenBank/DDBJ databases">
        <title>Transcriptomic and genomic resources for Thalictrum thalictroides and T. hernandezii: Facilitating candidate gene discovery in an emerging model plant lineage.</title>
        <authorList>
            <person name="Arias T."/>
            <person name="Riano-Pachon D.M."/>
            <person name="Di Stilio V.S."/>
        </authorList>
    </citation>
    <scope>NUCLEOTIDE SEQUENCE [LARGE SCALE GENOMIC DNA]</scope>
    <source>
        <strain evidence="4">cv. WT478/WT964</strain>
        <tissue evidence="3">Leaves</tissue>
    </source>
</reference>
<dbReference type="EMBL" id="JABWDY010001738">
    <property type="protein sequence ID" value="KAF5207189.1"/>
    <property type="molecule type" value="Genomic_DNA"/>
</dbReference>
<dbReference type="PANTHER" id="PTHR13073:SF0">
    <property type="entry name" value="BIOGENESIS OF LYSOSOME-RELATED ORGANELLES COMPLEX 1 SUBUNIT 1"/>
    <property type="match status" value="1"/>
</dbReference>
<dbReference type="Proteomes" id="UP000554482">
    <property type="component" value="Unassembled WGS sequence"/>
</dbReference>
<gene>
    <name evidence="3" type="ORF">FRX31_003224</name>
</gene>
<comment type="caution">
    <text evidence="3">The sequence shown here is derived from an EMBL/GenBank/DDBJ whole genome shotgun (WGS) entry which is preliminary data.</text>
</comment>
<dbReference type="Pfam" id="PF06320">
    <property type="entry name" value="GCN5L1"/>
    <property type="match status" value="1"/>
</dbReference>
<dbReference type="InterPro" id="IPR009395">
    <property type="entry name" value="BLOC1S1"/>
</dbReference>
<organism evidence="3 4">
    <name type="scientific">Thalictrum thalictroides</name>
    <name type="common">Rue-anemone</name>
    <name type="synonym">Anemone thalictroides</name>
    <dbReference type="NCBI Taxonomy" id="46969"/>
    <lineage>
        <taxon>Eukaryota</taxon>
        <taxon>Viridiplantae</taxon>
        <taxon>Streptophyta</taxon>
        <taxon>Embryophyta</taxon>
        <taxon>Tracheophyta</taxon>
        <taxon>Spermatophyta</taxon>
        <taxon>Magnoliopsida</taxon>
        <taxon>Ranunculales</taxon>
        <taxon>Ranunculaceae</taxon>
        <taxon>Thalictroideae</taxon>
        <taxon>Thalictrum</taxon>
    </lineage>
</organism>
<sequence length="73" mass="8237">MIEKSKKDALRSAVHVSEKLVDTENGGVQEPFLNEKRIELEIKALATMITRYAKQTDQWLAASHSINSVLKLL</sequence>
<accession>A0A7J6XC28</accession>